<name>A0A0C3CPF8_HEBCY</name>
<proteinExistence type="predicted"/>
<dbReference type="Proteomes" id="UP000053424">
    <property type="component" value="Unassembled WGS sequence"/>
</dbReference>
<sequence length="52" mass="5777">MQGHAPAITATTDLNLHLAARLLQPSALWIRESSTNAPRSAPYQEQTLYSER</sequence>
<accession>A0A0C3CPF8</accession>
<gene>
    <name evidence="2" type="ORF">M413DRAFT_442320</name>
</gene>
<evidence type="ECO:0000313" key="3">
    <source>
        <dbReference type="Proteomes" id="UP000053424"/>
    </source>
</evidence>
<protein>
    <submittedName>
        <fullName evidence="2">Uncharacterized protein</fullName>
    </submittedName>
</protein>
<organism evidence="2 3">
    <name type="scientific">Hebeloma cylindrosporum</name>
    <dbReference type="NCBI Taxonomy" id="76867"/>
    <lineage>
        <taxon>Eukaryota</taxon>
        <taxon>Fungi</taxon>
        <taxon>Dikarya</taxon>
        <taxon>Basidiomycota</taxon>
        <taxon>Agaricomycotina</taxon>
        <taxon>Agaricomycetes</taxon>
        <taxon>Agaricomycetidae</taxon>
        <taxon>Agaricales</taxon>
        <taxon>Agaricineae</taxon>
        <taxon>Hymenogastraceae</taxon>
        <taxon>Hebeloma</taxon>
    </lineage>
</organism>
<keyword evidence="3" id="KW-1185">Reference proteome</keyword>
<dbReference type="EMBL" id="KN831772">
    <property type="protein sequence ID" value="KIM45666.1"/>
    <property type="molecule type" value="Genomic_DNA"/>
</dbReference>
<evidence type="ECO:0000313" key="2">
    <source>
        <dbReference type="EMBL" id="KIM45666.1"/>
    </source>
</evidence>
<feature type="region of interest" description="Disordered" evidence="1">
    <location>
        <begin position="33"/>
        <end position="52"/>
    </location>
</feature>
<reference evidence="2 3" key="1">
    <citation type="submission" date="2014-04" db="EMBL/GenBank/DDBJ databases">
        <authorList>
            <consortium name="DOE Joint Genome Institute"/>
            <person name="Kuo A."/>
            <person name="Gay G."/>
            <person name="Dore J."/>
            <person name="Kohler A."/>
            <person name="Nagy L.G."/>
            <person name="Floudas D."/>
            <person name="Copeland A."/>
            <person name="Barry K.W."/>
            <person name="Cichocki N."/>
            <person name="Veneault-Fourrey C."/>
            <person name="LaButti K."/>
            <person name="Lindquist E.A."/>
            <person name="Lipzen A."/>
            <person name="Lundell T."/>
            <person name="Morin E."/>
            <person name="Murat C."/>
            <person name="Sun H."/>
            <person name="Tunlid A."/>
            <person name="Henrissat B."/>
            <person name="Grigoriev I.V."/>
            <person name="Hibbett D.S."/>
            <person name="Martin F."/>
            <person name="Nordberg H.P."/>
            <person name="Cantor M.N."/>
            <person name="Hua S.X."/>
        </authorList>
    </citation>
    <scope>NUCLEOTIDE SEQUENCE [LARGE SCALE GENOMIC DNA]</scope>
    <source>
        <strain evidence="3">h7</strain>
    </source>
</reference>
<evidence type="ECO:0000256" key="1">
    <source>
        <dbReference type="SAM" id="MobiDB-lite"/>
    </source>
</evidence>
<dbReference type="AlphaFoldDB" id="A0A0C3CPF8"/>
<dbReference type="HOGENOM" id="CLU_3087485_0_0_1"/>
<reference evidence="3" key="2">
    <citation type="submission" date="2015-01" db="EMBL/GenBank/DDBJ databases">
        <title>Evolutionary Origins and Diversification of the Mycorrhizal Mutualists.</title>
        <authorList>
            <consortium name="DOE Joint Genome Institute"/>
            <consortium name="Mycorrhizal Genomics Consortium"/>
            <person name="Kohler A."/>
            <person name="Kuo A."/>
            <person name="Nagy L.G."/>
            <person name="Floudas D."/>
            <person name="Copeland A."/>
            <person name="Barry K.W."/>
            <person name="Cichocki N."/>
            <person name="Veneault-Fourrey C."/>
            <person name="LaButti K."/>
            <person name="Lindquist E.A."/>
            <person name="Lipzen A."/>
            <person name="Lundell T."/>
            <person name="Morin E."/>
            <person name="Murat C."/>
            <person name="Riley R."/>
            <person name="Ohm R."/>
            <person name="Sun H."/>
            <person name="Tunlid A."/>
            <person name="Henrissat B."/>
            <person name="Grigoriev I.V."/>
            <person name="Hibbett D.S."/>
            <person name="Martin F."/>
        </authorList>
    </citation>
    <scope>NUCLEOTIDE SEQUENCE [LARGE SCALE GENOMIC DNA]</scope>
    <source>
        <strain evidence="3">h7</strain>
    </source>
</reference>